<dbReference type="Proteomes" id="UP000629025">
    <property type="component" value="Unassembled WGS sequence"/>
</dbReference>
<organism evidence="3 4">
    <name type="scientific">Marinobacterium zhoushanense</name>
    <dbReference type="NCBI Taxonomy" id="1679163"/>
    <lineage>
        <taxon>Bacteria</taxon>
        <taxon>Pseudomonadati</taxon>
        <taxon>Pseudomonadota</taxon>
        <taxon>Gammaproteobacteria</taxon>
        <taxon>Oceanospirillales</taxon>
        <taxon>Oceanospirillaceae</taxon>
        <taxon>Marinobacterium</taxon>
    </lineage>
</organism>
<evidence type="ECO:0000313" key="3">
    <source>
        <dbReference type="EMBL" id="GGB92731.1"/>
    </source>
</evidence>
<protein>
    <recommendedName>
        <fullName evidence="2">KfrA N-terminal DNA-binding domain-containing protein</fullName>
    </recommendedName>
</protein>
<reference evidence="4" key="1">
    <citation type="journal article" date="2019" name="Int. J. Syst. Evol. Microbiol.">
        <title>The Global Catalogue of Microorganisms (GCM) 10K type strain sequencing project: providing services to taxonomists for standard genome sequencing and annotation.</title>
        <authorList>
            <consortium name="The Broad Institute Genomics Platform"/>
            <consortium name="The Broad Institute Genome Sequencing Center for Infectious Disease"/>
            <person name="Wu L."/>
            <person name="Ma J."/>
        </authorList>
    </citation>
    <scope>NUCLEOTIDE SEQUENCE [LARGE SCALE GENOMIC DNA]</scope>
    <source>
        <strain evidence="4">CGMCC 1.15341</strain>
    </source>
</reference>
<accession>A0ABQ1KFE8</accession>
<evidence type="ECO:0000256" key="1">
    <source>
        <dbReference type="SAM" id="Coils"/>
    </source>
</evidence>
<evidence type="ECO:0000313" key="4">
    <source>
        <dbReference type="Proteomes" id="UP000629025"/>
    </source>
</evidence>
<sequence>MRVFEAADLLLEQGIRPTQQAVREQIGSGSLTTINKALNDWWRTLGERITRQQQHPELPEPVLNIANQLWDRALAYAENRFEEQRQQLKRSEMELRNQVALSEQGGHQAMQELQSQNGRLLARCEKLADEKYELEQKLLKADEQQFRLKTDIDELNRKLRQQELIATGSQGGGEALIEARVRLSIQEEELMRLRSRNDELNRENAMLRQQLQKQAG</sequence>
<keyword evidence="1" id="KW-0175">Coiled coil</keyword>
<comment type="caution">
    <text evidence="3">The sequence shown here is derived from an EMBL/GenBank/DDBJ whole genome shotgun (WGS) entry which is preliminary data.</text>
</comment>
<proteinExistence type="predicted"/>
<keyword evidence="4" id="KW-1185">Reference proteome</keyword>
<dbReference type="EMBL" id="BMIJ01000003">
    <property type="protein sequence ID" value="GGB92731.1"/>
    <property type="molecule type" value="Genomic_DNA"/>
</dbReference>
<dbReference type="Pfam" id="PF11740">
    <property type="entry name" value="KfrA_N"/>
    <property type="match status" value="1"/>
</dbReference>
<name>A0ABQ1KFE8_9GAMM</name>
<feature type="coiled-coil region" evidence="1">
    <location>
        <begin position="176"/>
        <end position="210"/>
    </location>
</feature>
<evidence type="ECO:0000259" key="2">
    <source>
        <dbReference type="Pfam" id="PF11740"/>
    </source>
</evidence>
<feature type="coiled-coil region" evidence="1">
    <location>
        <begin position="74"/>
        <end position="144"/>
    </location>
</feature>
<feature type="domain" description="KfrA N-terminal DNA-binding" evidence="2">
    <location>
        <begin position="2"/>
        <end position="112"/>
    </location>
</feature>
<dbReference type="InterPro" id="IPR021104">
    <property type="entry name" value="KfrA_DNA-bd_N"/>
</dbReference>
<gene>
    <name evidence="3" type="ORF">GCM10011352_18490</name>
</gene>